<evidence type="ECO:0000313" key="1">
    <source>
        <dbReference type="EMBL" id="KAK6495695.1"/>
    </source>
</evidence>
<proteinExistence type="predicted"/>
<organism evidence="1 2">
    <name type="scientific">Arthrobotrys musiformis</name>
    <dbReference type="NCBI Taxonomy" id="47236"/>
    <lineage>
        <taxon>Eukaryota</taxon>
        <taxon>Fungi</taxon>
        <taxon>Dikarya</taxon>
        <taxon>Ascomycota</taxon>
        <taxon>Pezizomycotina</taxon>
        <taxon>Orbiliomycetes</taxon>
        <taxon>Orbiliales</taxon>
        <taxon>Orbiliaceae</taxon>
        <taxon>Arthrobotrys</taxon>
    </lineage>
</organism>
<keyword evidence="2" id="KW-1185">Reference proteome</keyword>
<accession>A0AAV9VR31</accession>
<name>A0AAV9VR31_9PEZI</name>
<gene>
    <name evidence="1" type="ORF">TWF481_002743</name>
</gene>
<dbReference type="EMBL" id="JAVHJL010000012">
    <property type="protein sequence ID" value="KAK6495695.1"/>
    <property type="molecule type" value="Genomic_DNA"/>
</dbReference>
<reference evidence="1 2" key="1">
    <citation type="submission" date="2023-08" db="EMBL/GenBank/DDBJ databases">
        <authorList>
            <person name="Palmer J.M."/>
        </authorList>
    </citation>
    <scope>NUCLEOTIDE SEQUENCE [LARGE SCALE GENOMIC DNA]</scope>
    <source>
        <strain evidence="1 2">TWF481</strain>
    </source>
</reference>
<dbReference type="AlphaFoldDB" id="A0AAV9VR31"/>
<evidence type="ECO:0008006" key="3">
    <source>
        <dbReference type="Google" id="ProtNLM"/>
    </source>
</evidence>
<comment type="caution">
    <text evidence="1">The sequence shown here is derived from an EMBL/GenBank/DDBJ whole genome shotgun (WGS) entry which is preliminary data.</text>
</comment>
<protein>
    <recommendedName>
        <fullName evidence="3">Myb-like domain-containing protein</fullName>
    </recommendedName>
</protein>
<evidence type="ECO:0000313" key="2">
    <source>
        <dbReference type="Proteomes" id="UP001370758"/>
    </source>
</evidence>
<dbReference type="Proteomes" id="UP001370758">
    <property type="component" value="Unassembled WGS sequence"/>
</dbReference>
<sequence>MTSSSGSESFHTLSSSNFPLLPTADYNPLQQFPLPYSSDSNINFQASENTAYDCIHGIPIPLLTWDHIHHTDENDEDFASEPRHSHILHSNNPDELQPIQSNSPAPWIPTIEAQPQYIQELTPVVENKVLQRNSRRRKPSCEPWSLSKEERLLLELKNERGLPWREIAVHFAKIGKVKKPAAWQMQMKRMTERLEQYLRFPIHNSDGDATRWTTEDEKNLEDAQKRAVYWGQIAQILAEYREKADAPRTYLEQRLKELKSQYTGCS</sequence>